<dbReference type="InterPro" id="IPR042112">
    <property type="entry name" value="P_AcTrfase_dom2"/>
</dbReference>
<evidence type="ECO:0000256" key="1">
    <source>
        <dbReference type="ARBA" id="ARBA00000705"/>
    </source>
</evidence>
<dbReference type="NCBIfam" id="TIGR00651">
    <property type="entry name" value="pta"/>
    <property type="match status" value="1"/>
</dbReference>
<dbReference type="AlphaFoldDB" id="A0A1V5SYZ2"/>
<dbReference type="InterPro" id="IPR042113">
    <property type="entry name" value="P_AcTrfase_dom1"/>
</dbReference>
<dbReference type="GO" id="GO:0008959">
    <property type="term" value="F:phosphate acetyltransferase activity"/>
    <property type="evidence" value="ECO:0007669"/>
    <property type="project" value="UniProtKB-EC"/>
</dbReference>
<dbReference type="Gene3D" id="3.40.50.10950">
    <property type="match status" value="1"/>
</dbReference>
<comment type="pathway">
    <text evidence="2">Metabolic intermediate biosynthesis; acetyl-CoA biosynthesis; acetyl-CoA from acetate: step 2/2.</text>
</comment>
<organism evidence="10">
    <name type="scientific">Candidatus Atribacter allofermentans</name>
    <dbReference type="NCBI Taxonomy" id="1852833"/>
    <lineage>
        <taxon>Bacteria</taxon>
        <taxon>Pseudomonadati</taxon>
        <taxon>Atribacterota</taxon>
        <taxon>Atribacteria</taxon>
        <taxon>Atribacterales</taxon>
        <taxon>Atribacteraceae</taxon>
        <taxon>Atribacter</taxon>
    </lineage>
</organism>
<dbReference type="Pfam" id="PF01515">
    <property type="entry name" value="PTA_PTB"/>
    <property type="match status" value="1"/>
</dbReference>
<comment type="similarity">
    <text evidence="3">Belongs to the phosphate acetyltransferase and butyryltransferase family.</text>
</comment>
<dbReference type="NCBIfam" id="NF007233">
    <property type="entry name" value="PRK09653.1"/>
    <property type="match status" value="1"/>
</dbReference>
<evidence type="ECO:0000259" key="9">
    <source>
        <dbReference type="Pfam" id="PF01515"/>
    </source>
</evidence>
<comment type="catalytic activity">
    <reaction evidence="1">
        <text>acetyl-CoA + phosphate = acetyl phosphate + CoA</text>
        <dbReference type="Rhea" id="RHEA:19521"/>
        <dbReference type="ChEBI" id="CHEBI:22191"/>
        <dbReference type="ChEBI" id="CHEBI:43474"/>
        <dbReference type="ChEBI" id="CHEBI:57287"/>
        <dbReference type="ChEBI" id="CHEBI:57288"/>
        <dbReference type="EC" id="2.3.1.8"/>
    </reaction>
</comment>
<sequence>MNVLEEIRNRAKSLKKTVALPEYDDERVLQAAEIATRDQVAAIQLIGDPAIIEQKTKSLGISLTGVEIIDHKKDQQRAEYVRSLYELRKGKGLTPEQAEQWLDSSMYYACMMLYHDRIDGIVSGAALSSPDVIRPALQIIKTAPGVKLASSCFLMVVPDCLYGSNGVFLYADSGFNPNPDSEELAHIAITTARTATQLLDVEPIVAMLSFSTKGSARHELVDKVIEATAIAHSLKPELLIDGELQGDAALVSSVAEKKAPGSKVAGKANVLIFPDLNAGNICYKLTERLARATAIGPILQGLAKPVNDLSRGCKAQDIVDQIAVTVLQTQF</sequence>
<dbReference type="PANTHER" id="PTHR43356">
    <property type="entry name" value="PHOSPHATE ACETYLTRANSFERASE"/>
    <property type="match status" value="1"/>
</dbReference>
<evidence type="ECO:0000256" key="5">
    <source>
        <dbReference type="ARBA" id="ARBA00021528"/>
    </source>
</evidence>
<proteinExistence type="inferred from homology"/>
<dbReference type="Gene3D" id="3.40.50.10750">
    <property type="entry name" value="Isocitrate/Isopropylmalate dehydrogenase-like"/>
    <property type="match status" value="1"/>
</dbReference>
<feature type="domain" description="Phosphate acetyl/butaryl transferase" evidence="9">
    <location>
        <begin position="3"/>
        <end position="326"/>
    </location>
</feature>
<evidence type="ECO:0000256" key="7">
    <source>
        <dbReference type="ARBA" id="ARBA00023315"/>
    </source>
</evidence>
<keyword evidence="6 10" id="KW-0808">Transferase</keyword>
<dbReference type="InterPro" id="IPR002505">
    <property type="entry name" value="PTA_PTB"/>
</dbReference>
<dbReference type="PIRSF" id="PIRSF000428">
    <property type="entry name" value="P_Ac_trans"/>
    <property type="match status" value="1"/>
</dbReference>
<reference evidence="10" key="1">
    <citation type="submission" date="2017-02" db="EMBL/GenBank/DDBJ databases">
        <title>Delving into the versatile metabolic prowess of the omnipresent phylum Bacteroidetes.</title>
        <authorList>
            <person name="Nobu M.K."/>
            <person name="Mei R."/>
            <person name="Narihiro T."/>
            <person name="Kuroda K."/>
            <person name="Liu W.-T."/>
        </authorList>
    </citation>
    <scope>NUCLEOTIDE SEQUENCE</scope>
    <source>
        <strain evidence="10">ADurb.Bin276</strain>
    </source>
</reference>
<evidence type="ECO:0000256" key="3">
    <source>
        <dbReference type="ARBA" id="ARBA00005656"/>
    </source>
</evidence>
<dbReference type="PANTHER" id="PTHR43356:SF3">
    <property type="entry name" value="PHOSPHATE ACETYLTRANSFERASE"/>
    <property type="match status" value="1"/>
</dbReference>
<dbReference type="EC" id="2.3.1.8" evidence="4"/>
<dbReference type="EMBL" id="MWBQ01000047">
    <property type="protein sequence ID" value="OQA59749.1"/>
    <property type="molecule type" value="Genomic_DNA"/>
</dbReference>
<evidence type="ECO:0000313" key="10">
    <source>
        <dbReference type="EMBL" id="OQA59749.1"/>
    </source>
</evidence>
<evidence type="ECO:0000256" key="2">
    <source>
        <dbReference type="ARBA" id="ARBA00004989"/>
    </source>
</evidence>
<keyword evidence="7 10" id="KW-0012">Acyltransferase</keyword>
<dbReference type="Proteomes" id="UP000485569">
    <property type="component" value="Unassembled WGS sequence"/>
</dbReference>
<name>A0A1V5SYZ2_9BACT</name>
<evidence type="ECO:0000256" key="6">
    <source>
        <dbReference type="ARBA" id="ARBA00022679"/>
    </source>
</evidence>
<dbReference type="InterPro" id="IPR012147">
    <property type="entry name" value="P_Ac_Bu_trans"/>
</dbReference>
<dbReference type="InterPro" id="IPR004614">
    <property type="entry name" value="P_AcTrfase"/>
</dbReference>
<dbReference type="InterPro" id="IPR050500">
    <property type="entry name" value="Phos_Acetyltrans/Butyryltrans"/>
</dbReference>
<protein>
    <recommendedName>
        <fullName evidence="5">Phosphate acetyltransferase</fullName>
        <ecNumber evidence="4">2.3.1.8</ecNumber>
    </recommendedName>
    <alternativeName>
        <fullName evidence="8">Phosphotransacetylase</fullName>
    </alternativeName>
</protein>
<evidence type="ECO:0000256" key="4">
    <source>
        <dbReference type="ARBA" id="ARBA00012707"/>
    </source>
</evidence>
<dbReference type="SUPFAM" id="SSF53659">
    <property type="entry name" value="Isocitrate/Isopropylmalate dehydrogenase-like"/>
    <property type="match status" value="1"/>
</dbReference>
<accession>A0A1V5SYZ2</accession>
<evidence type="ECO:0000256" key="8">
    <source>
        <dbReference type="ARBA" id="ARBA00031108"/>
    </source>
</evidence>
<gene>
    <name evidence="10" type="primary">pta</name>
    <name evidence="10" type="ORF">BWY41_00778</name>
</gene>
<comment type="caution">
    <text evidence="10">The sequence shown here is derived from an EMBL/GenBank/DDBJ whole genome shotgun (WGS) entry which is preliminary data.</text>
</comment>